<dbReference type="RefSeq" id="WP_085639640.1">
    <property type="nucleotide sequence ID" value="NZ_NDXJ01000015.1"/>
</dbReference>
<name>A0A1X4JJ57_9LACO</name>
<dbReference type="EMBL" id="NDXJ01000015">
    <property type="protein sequence ID" value="OSP88824.1"/>
    <property type="molecule type" value="Genomic_DNA"/>
</dbReference>
<gene>
    <name evidence="3" type="ORF">B9D04_09540</name>
</gene>
<dbReference type="Pfam" id="PF03354">
    <property type="entry name" value="TerL_ATPase"/>
    <property type="match status" value="1"/>
</dbReference>
<protein>
    <submittedName>
        <fullName evidence="3">Terminase</fullName>
    </submittedName>
</protein>
<dbReference type="InterPro" id="IPR027417">
    <property type="entry name" value="P-loop_NTPase"/>
</dbReference>
<accession>A0A1X4JJ57</accession>
<organism evidence="3 4">
    <name type="scientific">Weissella cibaria</name>
    <dbReference type="NCBI Taxonomy" id="137591"/>
    <lineage>
        <taxon>Bacteria</taxon>
        <taxon>Bacillati</taxon>
        <taxon>Bacillota</taxon>
        <taxon>Bacilli</taxon>
        <taxon>Lactobacillales</taxon>
        <taxon>Lactobacillaceae</taxon>
        <taxon>Weissella</taxon>
    </lineage>
</organism>
<comment type="caution">
    <text evidence="3">The sequence shown here is derived from an EMBL/GenBank/DDBJ whole genome shotgun (WGS) entry which is preliminary data.</text>
</comment>
<proteinExistence type="predicted"/>
<evidence type="ECO:0000313" key="4">
    <source>
        <dbReference type="Proteomes" id="UP000193588"/>
    </source>
</evidence>
<dbReference type="InterPro" id="IPR005021">
    <property type="entry name" value="Terminase_largesu-like"/>
</dbReference>
<dbReference type="InterPro" id="IPR046462">
    <property type="entry name" value="TerL_nuclease"/>
</dbReference>
<dbReference type="AlphaFoldDB" id="A0A1X4JJ57"/>
<dbReference type="Proteomes" id="UP000193588">
    <property type="component" value="Unassembled WGS sequence"/>
</dbReference>
<feature type="domain" description="Terminase large subunit-like endonuclease" evidence="2">
    <location>
        <begin position="270"/>
        <end position="556"/>
    </location>
</feature>
<dbReference type="InterPro" id="IPR046461">
    <property type="entry name" value="TerL_ATPase"/>
</dbReference>
<dbReference type="PANTHER" id="PTHR41287">
    <property type="match status" value="1"/>
</dbReference>
<evidence type="ECO:0000313" key="3">
    <source>
        <dbReference type="EMBL" id="OSP88824.1"/>
    </source>
</evidence>
<dbReference type="Pfam" id="PF20441">
    <property type="entry name" value="TerL_nuclease"/>
    <property type="match status" value="1"/>
</dbReference>
<feature type="domain" description="Terminase large subunit-like ATPase" evidence="1">
    <location>
        <begin position="104"/>
        <end position="256"/>
    </location>
</feature>
<reference evidence="3 4" key="1">
    <citation type="submission" date="2017-04" db="EMBL/GenBank/DDBJ databases">
        <title>The genome sequence of Weissella cibaria isolated from wild Drosophila.</title>
        <authorList>
            <person name="Ricks N.J."/>
            <person name="Carroll C."/>
            <person name="Walters A."/>
            <person name="Newell P.D."/>
            <person name="Chaston J.M."/>
        </authorList>
    </citation>
    <scope>NUCLEOTIDE SEQUENCE [LARGE SCALE GENOMIC DNA]</scope>
    <source>
        <strain evidence="3 4">DmW_103</strain>
    </source>
</reference>
<dbReference type="GO" id="GO:0004519">
    <property type="term" value="F:endonuclease activity"/>
    <property type="evidence" value="ECO:0007669"/>
    <property type="project" value="InterPro"/>
</dbReference>
<dbReference type="PANTHER" id="PTHR41287:SF1">
    <property type="entry name" value="PROTEIN YMFN"/>
    <property type="match status" value="1"/>
</dbReference>
<evidence type="ECO:0000259" key="2">
    <source>
        <dbReference type="Pfam" id="PF20441"/>
    </source>
</evidence>
<sequence length="566" mass="65381">MKHFDKYVKLIESGDIVVGRLVKLAIKRVERFKKQYIFKQSEVDRRIAFIENETSQTKGASGKLILSLPQKVWLEVAWGFYTNATVTKVNPETMAEYTVQEERRLIHEVPIIMARGSGKTTLGSAIAMVGLLMDGEYGADVQLLAYNRDQAGYLFNASRAMTSRDDTLLKMMVDADILRSTKRGLLYETTNSLMSIKTSDYESLDGTNCHYNLFDEVHTFDDDFLKVVNDGSSRKRKNWMTWYLSTNGTKREKVFDRYFADWVAILEGKMNDDTVMPFIYQLDDADEIRDDRTWQKSMPMLGITTEKEAIHRDIESSKNDPAKQAELMAKTFNLPVNNYLSYFTNSEVYGNRDKFDADVFVGTAENNVLVAMGIDLSAVNDICSISFMKVDGENRYFINRKYMPRCRVEKLPKDQRDKYFEWETNGHLVLHDQDYNEQSYIFNDIQNFMAERHILPIVIGYDDWSAGEIVAMFTQVYGDVCYNVTQTTKTFSQPMKVYKELLGNGKILFDDPVSTWNHMNVVVRMDANGNIFPNKAKAKNKIDVFVSQLDAFVAFEKNRDSLQYYY</sequence>
<evidence type="ECO:0000259" key="1">
    <source>
        <dbReference type="Pfam" id="PF03354"/>
    </source>
</evidence>
<dbReference type="Gene3D" id="3.40.50.300">
    <property type="entry name" value="P-loop containing nucleotide triphosphate hydrolases"/>
    <property type="match status" value="1"/>
</dbReference>